<comment type="caution">
    <text evidence="3">The sequence shown here is derived from an EMBL/GenBank/DDBJ whole genome shotgun (WGS) entry which is preliminary data.</text>
</comment>
<dbReference type="SUPFAM" id="SSF63829">
    <property type="entry name" value="Calcium-dependent phosphotriesterase"/>
    <property type="match status" value="1"/>
</dbReference>
<dbReference type="Gene3D" id="2.80.10.50">
    <property type="match status" value="3"/>
</dbReference>
<keyword evidence="1" id="KW-0732">Signal</keyword>
<dbReference type="InterPro" id="IPR026444">
    <property type="entry name" value="Secre_tail"/>
</dbReference>
<dbReference type="AlphaFoldDB" id="A0A2U1FPJ6"/>
<dbReference type="EMBL" id="QEKY01000002">
    <property type="protein sequence ID" value="PVZ13990.1"/>
    <property type="molecule type" value="Genomic_DNA"/>
</dbReference>
<feature type="chain" id="PRO_5015521139" evidence="1">
    <location>
        <begin position="20"/>
        <end position="511"/>
    </location>
</feature>
<evidence type="ECO:0000259" key="2">
    <source>
        <dbReference type="Pfam" id="PF18962"/>
    </source>
</evidence>
<proteinExistence type="predicted"/>
<feature type="signal peptide" evidence="1">
    <location>
        <begin position="1"/>
        <end position="19"/>
    </location>
</feature>
<keyword evidence="4" id="KW-1185">Reference proteome</keyword>
<organism evidence="3 4">
    <name type="scientific">Porphyromonas loveana</name>
    <dbReference type="NCBI Taxonomy" id="1884669"/>
    <lineage>
        <taxon>Bacteria</taxon>
        <taxon>Pseudomonadati</taxon>
        <taxon>Bacteroidota</taxon>
        <taxon>Bacteroidia</taxon>
        <taxon>Bacteroidales</taxon>
        <taxon>Porphyromonadaceae</taxon>
        <taxon>Porphyromonas</taxon>
    </lineage>
</organism>
<dbReference type="Pfam" id="PF17164">
    <property type="entry name" value="DUF5122"/>
    <property type="match status" value="4"/>
</dbReference>
<reference evidence="3 4" key="1">
    <citation type="submission" date="2018-04" db="EMBL/GenBank/DDBJ databases">
        <title>Genomic Encyclopedia of Type Strains, Phase IV (KMG-IV): sequencing the most valuable type-strain genomes for metagenomic binning, comparative biology and taxonomic classification.</title>
        <authorList>
            <person name="Goeker M."/>
        </authorList>
    </citation>
    <scope>NUCLEOTIDE SEQUENCE [LARGE SCALE GENOMIC DNA]</scope>
    <source>
        <strain evidence="3 4">DSM 28520</strain>
    </source>
</reference>
<evidence type="ECO:0000313" key="3">
    <source>
        <dbReference type="EMBL" id="PVZ13990.1"/>
    </source>
</evidence>
<dbReference type="Pfam" id="PF18962">
    <property type="entry name" value="Por_Secre_tail"/>
    <property type="match status" value="1"/>
</dbReference>
<dbReference type="RefSeq" id="WP_116678486.1">
    <property type="nucleotide sequence ID" value="NZ_QEKY01000002.1"/>
</dbReference>
<sequence length="511" mass="54721">MKTIKLFAAFALAFQLANAQQPGDLDPTFGTNGVAQTVIADNQSWEADLVSSVVSLSNGKCLAVGSSRLGSTRRVAYVCYNADGTLDSSFGDNGILLVLPSADLQNYGMDAVELPDGTIYSCGHMFSVATYETWPFLVKIKNGQLDTSFGSNGYLIIDIVNALGERMVVQPDGKIVVGGYLEDNILAMRFNPDGSLDNTFGENGLSKIVIEGSEDASFVKDLILQPDGKILLGGFYSTDATYKWAIVRLGANGKLDTTFGEGGIKKMSVGYGHDFVQGIGLQSDGKIVVAGHSWDANLPTLRYSAAVVRLNADGSQDSTFGSDGIFRKNFTAEGCSYVTDLAVSSEDKIYVACSPQEFTVYDLGIFSLDKDGNPNATFGDDGYTSTDLEGKEDQSKALAIQSDGKLLMGVVSYGPNGSPFGVVRYISDIVISSNAIVTTEQTFVAYPNPVKDVLNIEFDGNFSIQIFDMAGRMVLTSENIRTIDVKALAAGNYVIKLTSGDKAYTDRFVKL</sequence>
<name>A0A2U1FPJ6_9PORP</name>
<dbReference type="OrthoDB" id="9805017at2"/>
<dbReference type="NCBIfam" id="TIGR02608">
    <property type="entry name" value="delta_60_rpt"/>
    <property type="match status" value="6"/>
</dbReference>
<dbReference type="NCBIfam" id="TIGR04183">
    <property type="entry name" value="Por_Secre_tail"/>
    <property type="match status" value="1"/>
</dbReference>
<evidence type="ECO:0000256" key="1">
    <source>
        <dbReference type="SAM" id="SignalP"/>
    </source>
</evidence>
<dbReference type="Proteomes" id="UP000245462">
    <property type="component" value="Unassembled WGS sequence"/>
</dbReference>
<accession>A0A2U1FPJ6</accession>
<evidence type="ECO:0000313" key="4">
    <source>
        <dbReference type="Proteomes" id="UP000245462"/>
    </source>
</evidence>
<protein>
    <submittedName>
        <fullName evidence="3">Putative delta-60 repeat protein/predicted secreted protein (Por secretion system target)</fullName>
    </submittedName>
</protein>
<dbReference type="InterPro" id="IPR013431">
    <property type="entry name" value="Delta_60_rpt"/>
</dbReference>
<gene>
    <name evidence="3" type="ORF">C7382_10232</name>
</gene>
<dbReference type="GeneID" id="94549932"/>
<feature type="domain" description="Secretion system C-terminal sorting" evidence="2">
    <location>
        <begin position="446"/>
        <end position="508"/>
    </location>
</feature>